<dbReference type="Pfam" id="PF07732">
    <property type="entry name" value="Cu-oxidase_3"/>
    <property type="match status" value="1"/>
</dbReference>
<dbReference type="Gene3D" id="2.60.40.420">
    <property type="entry name" value="Cupredoxins - blue copper proteins"/>
    <property type="match status" value="3"/>
</dbReference>
<keyword evidence="3" id="KW-0560">Oxidoreductase</keyword>
<keyword evidence="2" id="KW-0479">Metal-binding</keyword>
<gene>
    <name evidence="8" type="ORF">N7494_012691</name>
</gene>
<dbReference type="PROSITE" id="PS00080">
    <property type="entry name" value="MULTICOPPER_OXIDASE2"/>
    <property type="match status" value="1"/>
</dbReference>
<evidence type="ECO:0000256" key="1">
    <source>
        <dbReference type="ARBA" id="ARBA00010609"/>
    </source>
</evidence>
<keyword evidence="4" id="KW-0186">Copper</keyword>
<dbReference type="Proteomes" id="UP001220324">
    <property type="component" value="Unassembled WGS sequence"/>
</dbReference>
<dbReference type="GO" id="GO:0005507">
    <property type="term" value="F:copper ion binding"/>
    <property type="evidence" value="ECO:0007669"/>
    <property type="project" value="InterPro"/>
</dbReference>
<evidence type="ECO:0000313" key="9">
    <source>
        <dbReference type="Proteomes" id="UP001220324"/>
    </source>
</evidence>
<dbReference type="Pfam" id="PF07731">
    <property type="entry name" value="Cu-oxidase_2"/>
    <property type="match status" value="1"/>
</dbReference>
<dbReference type="CDD" id="cd04205">
    <property type="entry name" value="CuRO_2_LCC_like"/>
    <property type="match status" value="1"/>
</dbReference>
<comment type="caution">
    <text evidence="8">The sequence shown here is derived from an EMBL/GenBank/DDBJ whole genome shotgun (WGS) entry which is preliminary data.</text>
</comment>
<dbReference type="AlphaFoldDB" id="A0AAD6GAB6"/>
<dbReference type="InterPro" id="IPR011707">
    <property type="entry name" value="Cu-oxidase-like_N"/>
</dbReference>
<evidence type="ECO:0000259" key="6">
    <source>
        <dbReference type="Pfam" id="PF07731"/>
    </source>
</evidence>
<keyword evidence="9" id="KW-1185">Reference proteome</keyword>
<dbReference type="InterPro" id="IPR008972">
    <property type="entry name" value="Cupredoxin"/>
</dbReference>
<evidence type="ECO:0000259" key="5">
    <source>
        <dbReference type="Pfam" id="PF00394"/>
    </source>
</evidence>
<proteinExistence type="inferred from homology"/>
<dbReference type="PANTHER" id="PTHR11709">
    <property type="entry name" value="MULTI-COPPER OXIDASE"/>
    <property type="match status" value="1"/>
</dbReference>
<protein>
    <recommendedName>
        <fullName evidence="10">Multicopper oxidase</fullName>
    </recommendedName>
</protein>
<dbReference type="PANTHER" id="PTHR11709:SF394">
    <property type="entry name" value="FI03373P-RELATED"/>
    <property type="match status" value="1"/>
</dbReference>
<dbReference type="Pfam" id="PF00394">
    <property type="entry name" value="Cu-oxidase"/>
    <property type="match status" value="1"/>
</dbReference>
<feature type="domain" description="Plastocyanin-like" evidence="7">
    <location>
        <begin position="38"/>
        <end position="153"/>
    </location>
</feature>
<evidence type="ECO:0008006" key="10">
    <source>
        <dbReference type="Google" id="ProtNLM"/>
    </source>
</evidence>
<feature type="domain" description="Plastocyanin-like" evidence="5">
    <location>
        <begin position="179"/>
        <end position="311"/>
    </location>
</feature>
<dbReference type="CDD" id="cd04206">
    <property type="entry name" value="CuRO_1_LCC_like"/>
    <property type="match status" value="1"/>
</dbReference>
<reference evidence="8 9" key="1">
    <citation type="journal article" date="2023" name="IMA Fungus">
        <title>Comparative genomic study of the Penicillium genus elucidates a diverse pangenome and 15 lateral gene transfer events.</title>
        <authorList>
            <person name="Petersen C."/>
            <person name="Sorensen T."/>
            <person name="Nielsen M.R."/>
            <person name="Sondergaard T.E."/>
            <person name="Sorensen J.L."/>
            <person name="Fitzpatrick D.A."/>
            <person name="Frisvad J.C."/>
            <person name="Nielsen K.L."/>
        </authorList>
    </citation>
    <scope>NUCLEOTIDE SEQUENCE [LARGE SCALE GENOMIC DNA]</scope>
    <source>
        <strain evidence="8 9">IBT 35679</strain>
    </source>
</reference>
<dbReference type="EMBL" id="JAQIZZ010000008">
    <property type="protein sequence ID" value="KAJ5526041.1"/>
    <property type="molecule type" value="Genomic_DNA"/>
</dbReference>
<evidence type="ECO:0000256" key="4">
    <source>
        <dbReference type="ARBA" id="ARBA00023008"/>
    </source>
</evidence>
<comment type="similarity">
    <text evidence="1">Belongs to the multicopper oxidase family.</text>
</comment>
<evidence type="ECO:0000259" key="7">
    <source>
        <dbReference type="Pfam" id="PF07732"/>
    </source>
</evidence>
<evidence type="ECO:0000256" key="2">
    <source>
        <dbReference type="ARBA" id="ARBA00022723"/>
    </source>
</evidence>
<dbReference type="SUPFAM" id="SSF49503">
    <property type="entry name" value="Cupredoxins"/>
    <property type="match status" value="3"/>
</dbReference>
<dbReference type="InterPro" id="IPR011706">
    <property type="entry name" value="Cu-oxidase_C"/>
</dbReference>
<name>A0AAD6GAB6_9EURO</name>
<evidence type="ECO:0000256" key="3">
    <source>
        <dbReference type="ARBA" id="ARBA00023002"/>
    </source>
</evidence>
<dbReference type="InterPro" id="IPR001117">
    <property type="entry name" value="Cu-oxidase_2nd"/>
</dbReference>
<accession>A0AAD6GAB6</accession>
<feature type="domain" description="Plastocyanin-like" evidence="6">
    <location>
        <begin position="433"/>
        <end position="567"/>
    </location>
</feature>
<sequence>MDQNKLGILADTFRPRLELHAENHIFREPVTHHYTWHVTKAYRRPDGVKKEVYLINGLLPGPTIEARAGDTLVISVENHLEDEVLSIHWHGLHIKNSMDGVPGVTQCAIEPEASFTYNFTIPNDQNGTFWYHAHTDLQRTDGLYGGLIVHAPSQTLADQKVSKIENATDNDRFGYEKELLLLIGDWYHQPAQEAKSHYMSAASFGSEPVPDSLLINGIGQFDCGMAVPARPLDCIQQYANTSFLNIDRRFSYRIRVVNTGSLAGLTLQFSQEILEVIHLDSSEVRRQKTENIQSAGIIYPGQRVDFVLRSDRRMAQDSPSSMTVILDKSGFRRSNLALTAIQSFGINQNHSSTNLSIINDEITHLQHVDLENVSSSPSVLSALPANSQQTHVVYTKIQMLAINANMPWGFFNHSSWRPQKEPPYPLINLPRNQWDENQFSFSTNTDPVWVDLIVNNLDDSGHPFHLHGHHFFVLHVYKAPLGWGSYNPFKDAVPPGISAPPMVTHDTENSDPDLQNFGYYDLDHAILRDTVQIPSRGYAVLRFRADNPGVWLFHCHISWHLSGGMAMIADIMGDVAGEEPHNNLGSNESCQYSM</sequence>
<evidence type="ECO:0000313" key="8">
    <source>
        <dbReference type="EMBL" id="KAJ5526041.1"/>
    </source>
</evidence>
<dbReference type="InterPro" id="IPR045087">
    <property type="entry name" value="Cu-oxidase_fam"/>
</dbReference>
<dbReference type="GO" id="GO:0016491">
    <property type="term" value="F:oxidoreductase activity"/>
    <property type="evidence" value="ECO:0007669"/>
    <property type="project" value="UniProtKB-KW"/>
</dbReference>
<organism evidence="8 9">
    <name type="scientific">Penicillium frequentans</name>
    <dbReference type="NCBI Taxonomy" id="3151616"/>
    <lineage>
        <taxon>Eukaryota</taxon>
        <taxon>Fungi</taxon>
        <taxon>Dikarya</taxon>
        <taxon>Ascomycota</taxon>
        <taxon>Pezizomycotina</taxon>
        <taxon>Eurotiomycetes</taxon>
        <taxon>Eurotiomycetidae</taxon>
        <taxon>Eurotiales</taxon>
        <taxon>Aspergillaceae</taxon>
        <taxon>Penicillium</taxon>
    </lineage>
</organism>
<dbReference type="CDD" id="cd13910">
    <property type="entry name" value="CuRO_3_MCO_like_4"/>
    <property type="match status" value="1"/>
</dbReference>
<dbReference type="InterPro" id="IPR002355">
    <property type="entry name" value="Cu_oxidase_Cu_BS"/>
</dbReference>